<gene>
    <name evidence="3" type="ORF">HQ399_15790</name>
</gene>
<dbReference type="EMBL" id="CP053881">
    <property type="protein sequence ID" value="QWL63613.1"/>
    <property type="molecule type" value="Genomic_DNA"/>
</dbReference>
<feature type="transmembrane region" description="Helical" evidence="1">
    <location>
        <begin position="263"/>
        <end position="281"/>
    </location>
</feature>
<protein>
    <submittedName>
        <fullName evidence="3">DUF1624 domain-containing protein</fullName>
    </submittedName>
</protein>
<dbReference type="InterPro" id="IPR012429">
    <property type="entry name" value="HGSNAT_cat"/>
</dbReference>
<keyword evidence="1" id="KW-0472">Membrane</keyword>
<feature type="transmembrane region" description="Helical" evidence="1">
    <location>
        <begin position="128"/>
        <end position="145"/>
    </location>
</feature>
<evidence type="ECO:0000313" key="3">
    <source>
        <dbReference type="EMBL" id="QWL63613.1"/>
    </source>
</evidence>
<feature type="domain" description="Heparan-alpha-glucosaminide N-acetyltransferase catalytic" evidence="2">
    <location>
        <begin position="11"/>
        <end position="222"/>
    </location>
</feature>
<proteinExistence type="predicted"/>
<feature type="transmembrane region" description="Helical" evidence="1">
    <location>
        <begin position="84"/>
        <end position="108"/>
    </location>
</feature>
<keyword evidence="1" id="KW-0812">Transmembrane</keyword>
<dbReference type="Pfam" id="PF07786">
    <property type="entry name" value="HGSNAT_cat"/>
    <property type="match status" value="1"/>
</dbReference>
<feature type="transmembrane region" description="Helical" evidence="1">
    <location>
        <begin position="360"/>
        <end position="378"/>
    </location>
</feature>
<evidence type="ECO:0000259" key="2">
    <source>
        <dbReference type="Pfam" id="PF07786"/>
    </source>
</evidence>
<sequence>MFSPDKVNSGRQPELDIARGLAVLFMIIIHAQLVFANSGVWDTLLADINDFNGDIPAAPMFMFLLGIGINYSRKNQPASMAWRGLALLCTAYLLSFVRGFIPNVIMGFNSADISYLYKGFNELMIVDILQFSGLAMIMFAGFNFFKFNKIAIGITGLVFALINILLLPVQTQTLPVSSLAGLFWGSNESSYFPFLTWAFYPIAGYIFGDYLIRCTDKRKFYLISGVVAAVVFFFGIYLFNFLFSIPTGMNLETGYYHHILTDNITFTGGVIFELAILSYLVRYVPGFIKDIAGRWSKNVTPIYCIHWVIISWLTLAIPGQSLSMASFIVLTAGIVVVSDVLATIYANWKAGDGQRHFSSTTLILVGALLATMLVLFLFHK</sequence>
<feature type="transmembrane region" description="Helical" evidence="1">
    <location>
        <begin position="190"/>
        <end position="208"/>
    </location>
</feature>
<reference evidence="3 4" key="1">
    <citation type="journal article" date="2021" name="Front. Microbiol.">
        <title>Prevalence and Genetic Analysis of Chromosomal mcr-3/7 in Aeromonas From U.S. Animal-Derived Samples.</title>
        <authorList>
            <person name="Wang Y."/>
            <person name="Hou N."/>
            <person name="Rasooly R."/>
            <person name="Gu Y."/>
            <person name="He X."/>
        </authorList>
    </citation>
    <scope>NUCLEOTIDE SEQUENCE [LARGE SCALE GENOMIC DNA]</scope>
    <source>
        <strain evidence="3 4">4608</strain>
    </source>
</reference>
<feature type="transmembrane region" description="Helical" evidence="1">
    <location>
        <begin position="150"/>
        <end position="170"/>
    </location>
</feature>
<feature type="transmembrane region" description="Helical" evidence="1">
    <location>
        <begin position="302"/>
        <end position="319"/>
    </location>
</feature>
<feature type="transmembrane region" description="Helical" evidence="1">
    <location>
        <begin position="220"/>
        <end position="243"/>
    </location>
</feature>
<keyword evidence="1" id="KW-1133">Transmembrane helix</keyword>
<organism evidence="3 4">
    <name type="scientific">Aeromonas jandaei</name>
    <dbReference type="NCBI Taxonomy" id="650"/>
    <lineage>
        <taxon>Bacteria</taxon>
        <taxon>Pseudomonadati</taxon>
        <taxon>Pseudomonadota</taxon>
        <taxon>Gammaproteobacteria</taxon>
        <taxon>Aeromonadales</taxon>
        <taxon>Aeromonadaceae</taxon>
        <taxon>Aeromonas</taxon>
    </lineage>
</organism>
<dbReference type="AlphaFoldDB" id="A0ABD7ERE2"/>
<dbReference type="RefSeq" id="WP_215801652.1">
    <property type="nucleotide sequence ID" value="NZ_CP053881.1"/>
</dbReference>
<evidence type="ECO:0000256" key="1">
    <source>
        <dbReference type="SAM" id="Phobius"/>
    </source>
</evidence>
<dbReference type="Proteomes" id="UP000679312">
    <property type="component" value="Chromosome"/>
</dbReference>
<name>A0ABD7ERE2_AERJA</name>
<feature type="transmembrane region" description="Helical" evidence="1">
    <location>
        <begin position="325"/>
        <end position="348"/>
    </location>
</feature>
<feature type="transmembrane region" description="Helical" evidence="1">
    <location>
        <begin position="21"/>
        <end position="41"/>
    </location>
</feature>
<accession>A0ABD7ERE2</accession>
<feature type="transmembrane region" description="Helical" evidence="1">
    <location>
        <begin position="53"/>
        <end position="72"/>
    </location>
</feature>
<evidence type="ECO:0000313" key="4">
    <source>
        <dbReference type="Proteomes" id="UP000679312"/>
    </source>
</evidence>